<gene>
    <name evidence="1" type="ORF">RFULGI_LOCUS14819</name>
</gene>
<dbReference type="OrthoDB" id="2323155at2759"/>
<reference evidence="1" key="1">
    <citation type="submission" date="2021-06" db="EMBL/GenBank/DDBJ databases">
        <authorList>
            <person name="Kallberg Y."/>
            <person name="Tangrot J."/>
            <person name="Rosling A."/>
        </authorList>
    </citation>
    <scope>NUCLEOTIDE SEQUENCE</scope>
    <source>
        <strain evidence="1">IN212</strain>
    </source>
</reference>
<dbReference type="AlphaFoldDB" id="A0A9N9J662"/>
<keyword evidence="2" id="KW-1185">Reference proteome</keyword>
<proteinExistence type="predicted"/>
<sequence>LYKEISGIGDEKEKKKKLSDMIKQSIPNFNNLKNKLCEFSRLKKFYKLIVLLIENPTLNAKKIPLEFCFQQFSGLGLTVNYLYEVKEQEFKNFLD</sequence>
<protein>
    <submittedName>
        <fullName evidence="1">2790_t:CDS:1</fullName>
    </submittedName>
</protein>
<evidence type="ECO:0000313" key="2">
    <source>
        <dbReference type="Proteomes" id="UP000789396"/>
    </source>
</evidence>
<comment type="caution">
    <text evidence="1">The sequence shown here is derived from an EMBL/GenBank/DDBJ whole genome shotgun (WGS) entry which is preliminary data.</text>
</comment>
<dbReference type="Proteomes" id="UP000789396">
    <property type="component" value="Unassembled WGS sequence"/>
</dbReference>
<feature type="non-terminal residue" evidence="1">
    <location>
        <position position="1"/>
    </location>
</feature>
<accession>A0A9N9J662</accession>
<organism evidence="1 2">
    <name type="scientific">Racocetra fulgida</name>
    <dbReference type="NCBI Taxonomy" id="60492"/>
    <lineage>
        <taxon>Eukaryota</taxon>
        <taxon>Fungi</taxon>
        <taxon>Fungi incertae sedis</taxon>
        <taxon>Mucoromycota</taxon>
        <taxon>Glomeromycotina</taxon>
        <taxon>Glomeromycetes</taxon>
        <taxon>Diversisporales</taxon>
        <taxon>Gigasporaceae</taxon>
        <taxon>Racocetra</taxon>
    </lineage>
</organism>
<name>A0A9N9J662_9GLOM</name>
<feature type="non-terminal residue" evidence="1">
    <location>
        <position position="95"/>
    </location>
</feature>
<evidence type="ECO:0000313" key="1">
    <source>
        <dbReference type="EMBL" id="CAG8767664.1"/>
    </source>
</evidence>
<dbReference type="EMBL" id="CAJVPZ010044511">
    <property type="protein sequence ID" value="CAG8767664.1"/>
    <property type="molecule type" value="Genomic_DNA"/>
</dbReference>